<dbReference type="NCBIfam" id="NF047832">
    <property type="entry name" value="caspase_w_EACC1"/>
    <property type="match status" value="1"/>
</dbReference>
<dbReference type="Pfam" id="PF00656">
    <property type="entry name" value="Peptidase_C14"/>
    <property type="match status" value="1"/>
</dbReference>
<comment type="caution">
    <text evidence="3">The sequence shown here is derived from an EMBL/GenBank/DDBJ whole genome shotgun (WGS) entry which is preliminary data.</text>
</comment>
<feature type="domain" description="Peptidase C14 caspase" evidence="2">
    <location>
        <begin position="10"/>
        <end position="228"/>
    </location>
</feature>
<dbReference type="Proteomes" id="UP000664109">
    <property type="component" value="Unassembled WGS sequence"/>
</dbReference>
<proteinExistence type="predicted"/>
<dbReference type="InterPro" id="IPR011042">
    <property type="entry name" value="6-blade_b-propeller_TolB-like"/>
</dbReference>
<gene>
    <name evidence="3" type="ORF">JE024_13730</name>
</gene>
<dbReference type="RefSeq" id="WP_205373870.1">
    <property type="nucleotide sequence ID" value="NZ_JAFEJA010000001.1"/>
</dbReference>
<evidence type="ECO:0000256" key="1">
    <source>
        <dbReference type="SAM" id="MobiDB-lite"/>
    </source>
</evidence>
<name>A0ABS2UQE1_9ACTN</name>
<accession>A0ABS2UQE1</accession>
<dbReference type="InterPro" id="IPR011600">
    <property type="entry name" value="Pept_C14_caspase"/>
</dbReference>
<dbReference type="InterPro" id="IPR029030">
    <property type="entry name" value="Caspase-like_dom_sf"/>
</dbReference>
<protein>
    <submittedName>
        <fullName evidence="3">Caspase family protein</fullName>
    </submittedName>
</protein>
<organism evidence="3 4">
    <name type="scientific">Streptomyces zhihengii</name>
    <dbReference type="NCBI Taxonomy" id="1818004"/>
    <lineage>
        <taxon>Bacteria</taxon>
        <taxon>Bacillati</taxon>
        <taxon>Actinomycetota</taxon>
        <taxon>Actinomycetes</taxon>
        <taxon>Kitasatosporales</taxon>
        <taxon>Streptomycetaceae</taxon>
        <taxon>Streptomyces</taxon>
    </lineage>
</organism>
<feature type="region of interest" description="Disordered" evidence="1">
    <location>
        <begin position="252"/>
        <end position="279"/>
    </location>
</feature>
<dbReference type="SUPFAM" id="SSF69322">
    <property type="entry name" value="Tricorn protease domain 2"/>
    <property type="match status" value="1"/>
</dbReference>
<reference evidence="3 4" key="1">
    <citation type="journal article" date="2016" name="Arch. Microbiol.">
        <title>Streptomyces zhihengii sp. nov., isolated from rhizospheric soil of Psammosilene tunicoides.</title>
        <authorList>
            <person name="Huang M.J."/>
            <person name="Fei J.J."/>
            <person name="Salam N."/>
            <person name="Kim C.J."/>
            <person name="Hozzein W.N."/>
            <person name="Xiao M."/>
            <person name="Huang H.Q."/>
            <person name="Li W.J."/>
        </authorList>
    </citation>
    <scope>NUCLEOTIDE SEQUENCE [LARGE SCALE GENOMIC DNA]</scope>
    <source>
        <strain evidence="3 4">YIM T102</strain>
    </source>
</reference>
<dbReference type="Gene3D" id="2.120.10.30">
    <property type="entry name" value="TolB, C-terminal domain"/>
    <property type="match status" value="1"/>
</dbReference>
<dbReference type="EMBL" id="JAFEJA010000001">
    <property type="protein sequence ID" value="MBM9619777.1"/>
    <property type="molecule type" value="Genomic_DNA"/>
</dbReference>
<evidence type="ECO:0000313" key="4">
    <source>
        <dbReference type="Proteomes" id="UP000664109"/>
    </source>
</evidence>
<sequence length="648" mass="69647">MTVPDPERSRVLLIGFSAFADFPPVPAVPNNLRRLKEIFRDERIWGIRGRNVVTLTGRHGMSRGGLLRRIHDEADRAEDTLVVYYAGHGFLDEDDDDSLLLALPGSRRRQHFSALPYEELRRAVRNSGARRKVVILDCCYSGRAHANGHLDGSVPGEHREVAHQAPIEGACVLTATSDYARARASPDQPYTAFSGALISALENGVPGAGPHLDIRAVFGALRQEMRSQGLPRPHLSTRDDGSALVLGRNLAHDGDTALSPPEESGAASPPPRSDLVRRRPRPAVLRRLAVGVSALAVVAATVTFVVTKHQDTPASAGACPAEGSRQADLVPAGRPDSRTRFPGATGFSLPNDLVGPMTVIGFEPPPAVGGHPGTYLWQPERRCFAAPAGFGSDYLDVAVSPDGQWIAGVDMRNVPGAPVTVMDRKGGSRRVVPVPPGMYATHLQWNRRSDTLLFTQARADTRHDYTITRGADAVTLALHEAKPKVLELGANAPYQWGPDGTIAGNYGYADPLDVRMFDTSGRHKSTLEGVGILGQAGMKGFSPSEAEMVTHCPGGPDEHWACVWDVRRGDLVGTHPAGRVFPGRPFGSLGWYDDKHLLMTVWDVETDWWATAVRDIGTPGPGSAAGRTTVLGRMADKGGHLIFAPAPS</sequence>
<evidence type="ECO:0000313" key="3">
    <source>
        <dbReference type="EMBL" id="MBM9619777.1"/>
    </source>
</evidence>
<evidence type="ECO:0000259" key="2">
    <source>
        <dbReference type="Pfam" id="PF00656"/>
    </source>
</evidence>
<dbReference type="SUPFAM" id="SSF52129">
    <property type="entry name" value="Caspase-like"/>
    <property type="match status" value="1"/>
</dbReference>
<feature type="region of interest" description="Disordered" evidence="1">
    <location>
        <begin position="313"/>
        <end position="335"/>
    </location>
</feature>
<dbReference type="Gene3D" id="3.40.50.1460">
    <property type="match status" value="1"/>
</dbReference>
<keyword evidence="4" id="KW-1185">Reference proteome</keyword>